<proteinExistence type="predicted"/>
<dbReference type="Proteomes" id="UP001152622">
    <property type="component" value="Chromosome 2"/>
</dbReference>
<evidence type="ECO:0000256" key="1">
    <source>
        <dbReference type="SAM" id="MobiDB-lite"/>
    </source>
</evidence>
<accession>A0A9Q1G5Q6</accession>
<organism evidence="2 3">
    <name type="scientific">Synaphobranchus kaupii</name>
    <name type="common">Kaup's arrowtooth eel</name>
    <dbReference type="NCBI Taxonomy" id="118154"/>
    <lineage>
        <taxon>Eukaryota</taxon>
        <taxon>Metazoa</taxon>
        <taxon>Chordata</taxon>
        <taxon>Craniata</taxon>
        <taxon>Vertebrata</taxon>
        <taxon>Euteleostomi</taxon>
        <taxon>Actinopterygii</taxon>
        <taxon>Neopterygii</taxon>
        <taxon>Teleostei</taxon>
        <taxon>Anguilliformes</taxon>
        <taxon>Synaphobranchidae</taxon>
        <taxon>Synaphobranchus</taxon>
    </lineage>
</organism>
<dbReference type="AlphaFoldDB" id="A0A9Q1G5Q6"/>
<protein>
    <submittedName>
        <fullName evidence="2">Uncharacterized protein</fullName>
    </submittedName>
</protein>
<evidence type="ECO:0000313" key="3">
    <source>
        <dbReference type="Proteomes" id="UP001152622"/>
    </source>
</evidence>
<feature type="region of interest" description="Disordered" evidence="1">
    <location>
        <begin position="1"/>
        <end position="30"/>
    </location>
</feature>
<keyword evidence="3" id="KW-1185">Reference proteome</keyword>
<comment type="caution">
    <text evidence="2">The sequence shown here is derived from an EMBL/GenBank/DDBJ whole genome shotgun (WGS) entry which is preliminary data.</text>
</comment>
<sequence length="279" mass="29795">MGQERHGKRGQNLAEENNRCSVSASVPRPTGDTARLCSLSPCPRESCEANQARDIPMRELTHESHMEAPASSTLVSDWLRNAVCGCYLSRDSCLNHVCHVPLVLRRGDLKSRLPPRPHGEAAEKEGVIIPVTHCLSLQAPLTSAPVKQPSNSSASRPERSVAAAGLQGSSATWRPAALLPGRSLSFLPRRLPPAPPSVLIKGAWVRPNPKSQTDVPLTLVLVMLDPGLLSLELHPALACGALFAVPSNPALPPRSAVSEGSFGRATLRRGHNEEFAGQA</sequence>
<name>A0A9Q1G5Q6_SYNKA</name>
<dbReference type="EMBL" id="JAINUF010000002">
    <property type="protein sequence ID" value="KAJ8375979.1"/>
    <property type="molecule type" value="Genomic_DNA"/>
</dbReference>
<evidence type="ECO:0000313" key="2">
    <source>
        <dbReference type="EMBL" id="KAJ8375979.1"/>
    </source>
</evidence>
<reference evidence="2" key="1">
    <citation type="journal article" date="2023" name="Science">
        <title>Genome structures resolve the early diversification of teleost fishes.</title>
        <authorList>
            <person name="Parey E."/>
            <person name="Louis A."/>
            <person name="Montfort J."/>
            <person name="Bouchez O."/>
            <person name="Roques C."/>
            <person name="Iampietro C."/>
            <person name="Lluch J."/>
            <person name="Castinel A."/>
            <person name="Donnadieu C."/>
            <person name="Desvignes T."/>
            <person name="Floi Bucao C."/>
            <person name="Jouanno E."/>
            <person name="Wen M."/>
            <person name="Mejri S."/>
            <person name="Dirks R."/>
            <person name="Jansen H."/>
            <person name="Henkel C."/>
            <person name="Chen W.J."/>
            <person name="Zahm M."/>
            <person name="Cabau C."/>
            <person name="Klopp C."/>
            <person name="Thompson A.W."/>
            <person name="Robinson-Rechavi M."/>
            <person name="Braasch I."/>
            <person name="Lecointre G."/>
            <person name="Bobe J."/>
            <person name="Postlethwait J.H."/>
            <person name="Berthelot C."/>
            <person name="Roest Crollius H."/>
            <person name="Guiguen Y."/>
        </authorList>
    </citation>
    <scope>NUCLEOTIDE SEQUENCE</scope>
    <source>
        <strain evidence="2">WJC10195</strain>
    </source>
</reference>
<gene>
    <name evidence="2" type="ORF">SKAU_G00065590</name>
</gene>
<feature type="region of interest" description="Disordered" evidence="1">
    <location>
        <begin position="143"/>
        <end position="167"/>
    </location>
</feature>